<proteinExistence type="predicted"/>
<dbReference type="AlphaFoldDB" id="A0A3P3DJ76"/>
<gene>
    <name evidence="1" type="ORF">EG244_11260</name>
</gene>
<keyword evidence="2" id="KW-1185">Reference proteome</keyword>
<protein>
    <submittedName>
        <fullName evidence="1">Uncharacterized protein</fullName>
    </submittedName>
</protein>
<dbReference type="OrthoDB" id="9808140at2"/>
<comment type="caution">
    <text evidence="1">The sequence shown here is derived from an EMBL/GenBank/DDBJ whole genome shotgun (WGS) entry which is preliminary data.</text>
</comment>
<sequence length="198" mass="21145">MADRSPAPSVPEDTADLLRGRLRLCQPAEVSVVGQVSAGVARALAEGGFSTRPAPDPDRRLLVLLHALPEWAGVLPGLLDRGCELWIIEAQPWGSLHRMLRVLRPPRPDAPALIADLTASGRADLRDLTRWEERFVFSGLPGFTEALMDQGLTDAASLAAAGPDLRRAWRGQISPDPGGAALLQPMICWTLAGGAPGR</sequence>
<name>A0A3P3DJ76_9RHOB</name>
<accession>A0A3P3DJ76</accession>
<organism evidence="1 2">
    <name type="scientific">Falsigemmobacter faecalis</name>
    <dbReference type="NCBI Taxonomy" id="2488730"/>
    <lineage>
        <taxon>Bacteria</taxon>
        <taxon>Pseudomonadati</taxon>
        <taxon>Pseudomonadota</taxon>
        <taxon>Alphaproteobacteria</taxon>
        <taxon>Rhodobacterales</taxon>
        <taxon>Paracoccaceae</taxon>
        <taxon>Falsigemmobacter</taxon>
    </lineage>
</organism>
<dbReference type="Proteomes" id="UP000282125">
    <property type="component" value="Unassembled WGS sequence"/>
</dbReference>
<dbReference type="EMBL" id="RRAZ01000014">
    <property type="protein sequence ID" value="RRH74320.1"/>
    <property type="molecule type" value="Genomic_DNA"/>
</dbReference>
<evidence type="ECO:0000313" key="1">
    <source>
        <dbReference type="EMBL" id="RRH74320.1"/>
    </source>
</evidence>
<dbReference type="RefSeq" id="WP_124965091.1">
    <property type="nucleotide sequence ID" value="NZ_RRAZ01000014.1"/>
</dbReference>
<reference evidence="1 2" key="1">
    <citation type="submission" date="2018-11" db="EMBL/GenBank/DDBJ databases">
        <title>Gemmobacter sp. nov., YIM 102744-1 draft genome.</title>
        <authorList>
            <person name="Li G."/>
            <person name="Jiang Y."/>
        </authorList>
    </citation>
    <scope>NUCLEOTIDE SEQUENCE [LARGE SCALE GENOMIC DNA]</scope>
    <source>
        <strain evidence="1 2">YIM 102744-1</strain>
    </source>
</reference>
<evidence type="ECO:0000313" key="2">
    <source>
        <dbReference type="Proteomes" id="UP000282125"/>
    </source>
</evidence>